<evidence type="ECO:0000256" key="2">
    <source>
        <dbReference type="PIRSR" id="PIRSR601310-3"/>
    </source>
</evidence>
<evidence type="ECO:0000256" key="1">
    <source>
        <dbReference type="PIRSR" id="PIRSR601310-1"/>
    </source>
</evidence>
<dbReference type="GO" id="GO:0003824">
    <property type="term" value="F:catalytic activity"/>
    <property type="evidence" value="ECO:0007669"/>
    <property type="project" value="InterPro"/>
</dbReference>
<dbReference type="Pfam" id="PF01230">
    <property type="entry name" value="HIT"/>
    <property type="match status" value="1"/>
</dbReference>
<dbReference type="PANTHER" id="PTHR23089">
    <property type="entry name" value="HISTIDINE TRIAD HIT PROTEIN"/>
    <property type="match status" value="1"/>
</dbReference>
<evidence type="ECO:0000313" key="5">
    <source>
        <dbReference type="EMBL" id="VDH98661.1"/>
    </source>
</evidence>
<evidence type="ECO:0000259" key="4">
    <source>
        <dbReference type="PROSITE" id="PS51084"/>
    </source>
</evidence>
<dbReference type="FunFam" id="3.30.428.10:FF:000005">
    <property type="entry name" value="Histidine triad nucleotide-binding protein 1"/>
    <property type="match status" value="1"/>
</dbReference>
<dbReference type="AlphaFoldDB" id="A0A8B6C2G1"/>
<dbReference type="InterPro" id="IPR036265">
    <property type="entry name" value="HIT-like_sf"/>
</dbReference>
<dbReference type="Gene3D" id="3.30.428.10">
    <property type="entry name" value="HIT-like"/>
    <property type="match status" value="1"/>
</dbReference>
<dbReference type="InterPro" id="IPR001310">
    <property type="entry name" value="Histidine_triad_HIT"/>
</dbReference>
<dbReference type="CDD" id="cd01276">
    <property type="entry name" value="PKCI_related"/>
    <property type="match status" value="1"/>
</dbReference>
<comment type="caution">
    <text evidence="5">The sequence shown here is derived from an EMBL/GenBank/DDBJ whole genome shotgun (WGS) entry which is preliminary data.</text>
</comment>
<feature type="short sequence motif" description="Histidine triad motif" evidence="2 3">
    <location>
        <begin position="189"/>
        <end position="193"/>
    </location>
</feature>
<protein>
    <submittedName>
        <fullName evidence="5">Histidine triad (HIT) family protein</fullName>
    </submittedName>
</protein>
<organism evidence="5 6">
    <name type="scientific">Mytilus galloprovincialis</name>
    <name type="common">Mediterranean mussel</name>
    <dbReference type="NCBI Taxonomy" id="29158"/>
    <lineage>
        <taxon>Eukaryota</taxon>
        <taxon>Metazoa</taxon>
        <taxon>Spiralia</taxon>
        <taxon>Lophotrochozoa</taxon>
        <taxon>Mollusca</taxon>
        <taxon>Bivalvia</taxon>
        <taxon>Autobranchia</taxon>
        <taxon>Pteriomorphia</taxon>
        <taxon>Mytilida</taxon>
        <taxon>Mytiloidea</taxon>
        <taxon>Mytilidae</taxon>
        <taxon>Mytilinae</taxon>
        <taxon>Mytilus</taxon>
    </lineage>
</organism>
<dbReference type="EMBL" id="UYJE01001035">
    <property type="protein sequence ID" value="VDH98661.1"/>
    <property type="molecule type" value="Genomic_DNA"/>
</dbReference>
<dbReference type="PRINTS" id="PR00332">
    <property type="entry name" value="HISTRIAD"/>
</dbReference>
<proteinExistence type="predicted"/>
<evidence type="ECO:0000256" key="3">
    <source>
        <dbReference type="PROSITE-ProRule" id="PRU00464"/>
    </source>
</evidence>
<reference evidence="5" key="1">
    <citation type="submission" date="2018-11" db="EMBL/GenBank/DDBJ databases">
        <authorList>
            <person name="Alioto T."/>
            <person name="Alioto T."/>
        </authorList>
    </citation>
    <scope>NUCLEOTIDE SEQUENCE</scope>
</reference>
<dbReference type="InterPro" id="IPR011146">
    <property type="entry name" value="HIT-like"/>
</dbReference>
<dbReference type="OrthoDB" id="672793at2759"/>
<accession>A0A8B6C2G1</accession>
<sequence length="205" mass="22638">MKSYVCDVVQGQNGISLEVQQLICRIVECPEYSMLMTVTRAASRINIIPVAIKYLLTASTTSRLLVAGLQNVCTSPVSSNDEVKKAKAATKSREPTIFSKIIDKSIPANIIYEDNECLAFRDVSPQAPIHFLVIPRKPLTGIDDAVDTDEKLLGHLLLVAKKVAEQEKLEKGYRIVINNGPDGSQSVYHLHLHIMGGRQMEWPPG</sequence>
<dbReference type="SUPFAM" id="SSF54197">
    <property type="entry name" value="HIT-like"/>
    <property type="match status" value="1"/>
</dbReference>
<evidence type="ECO:0000313" key="6">
    <source>
        <dbReference type="Proteomes" id="UP000596742"/>
    </source>
</evidence>
<dbReference type="PROSITE" id="PS51084">
    <property type="entry name" value="HIT_2"/>
    <property type="match status" value="1"/>
</dbReference>
<feature type="active site" description="Tele-AMP-histidine intermediate" evidence="1">
    <location>
        <position position="191"/>
    </location>
</feature>
<dbReference type="PROSITE" id="PS00892">
    <property type="entry name" value="HIT_1"/>
    <property type="match status" value="1"/>
</dbReference>
<feature type="domain" description="HIT" evidence="4">
    <location>
        <begin position="97"/>
        <end position="205"/>
    </location>
</feature>
<name>A0A8B6C2G1_MYTGA</name>
<keyword evidence="6" id="KW-1185">Reference proteome</keyword>
<dbReference type="InterPro" id="IPR019808">
    <property type="entry name" value="Histidine_triad_CS"/>
</dbReference>
<dbReference type="Proteomes" id="UP000596742">
    <property type="component" value="Unassembled WGS sequence"/>
</dbReference>
<gene>
    <name evidence="5" type="ORF">MGAL_10B021571</name>
</gene>